<dbReference type="KEGG" id="mtc:MT0463"/>
<dbReference type="EMBL" id="AE000516">
    <property type="protein sequence ID" value="AAK44686.1"/>
    <property type="molecule type" value="Genomic_DNA"/>
</dbReference>
<accession>Q7D9T1</accession>
<dbReference type="PANTHER" id="PTHR43667:SF2">
    <property type="entry name" value="FATTY ACID C-METHYL TRANSFERASE"/>
    <property type="match status" value="1"/>
</dbReference>
<keyword evidence="2" id="KW-0808">Transferase</keyword>
<evidence type="ECO:0000256" key="1">
    <source>
        <dbReference type="SAM" id="MobiDB-lite"/>
    </source>
</evidence>
<name>Q7D9T1_MYCTO</name>
<dbReference type="AlphaFoldDB" id="Q7D9T1"/>
<dbReference type="GO" id="GO:0032259">
    <property type="term" value="P:methylation"/>
    <property type="evidence" value="ECO:0007669"/>
    <property type="project" value="UniProtKB-KW"/>
</dbReference>
<dbReference type="HOGENOM" id="CLU_026434_0_2_11"/>
<dbReference type="CDD" id="cd02440">
    <property type="entry name" value="AdoMet_MTases"/>
    <property type="match status" value="1"/>
</dbReference>
<feature type="region of interest" description="Disordered" evidence="1">
    <location>
        <begin position="1"/>
        <end position="67"/>
    </location>
</feature>
<evidence type="ECO:0000313" key="3">
    <source>
        <dbReference type="Proteomes" id="UP000001020"/>
    </source>
</evidence>
<dbReference type="Proteomes" id="UP000001020">
    <property type="component" value="Chromosome"/>
</dbReference>
<proteinExistence type="predicted"/>
<organism evidence="2 3">
    <name type="scientific">Mycobacterium tuberculosis (strain CDC 1551 / Oshkosh)</name>
    <dbReference type="NCBI Taxonomy" id="83331"/>
    <lineage>
        <taxon>Bacteria</taxon>
        <taxon>Bacillati</taxon>
        <taxon>Actinomycetota</taxon>
        <taxon>Actinomycetes</taxon>
        <taxon>Mycobacteriales</taxon>
        <taxon>Mycobacteriaceae</taxon>
        <taxon>Mycobacterium</taxon>
        <taxon>Mycobacterium tuberculosis complex</taxon>
    </lineage>
</organism>
<dbReference type="Gene3D" id="3.40.50.150">
    <property type="entry name" value="Vaccinia Virus protein VP39"/>
    <property type="match status" value="1"/>
</dbReference>
<feature type="compositionally biased region" description="Polar residues" evidence="1">
    <location>
        <begin position="42"/>
        <end position="65"/>
    </location>
</feature>
<dbReference type="PANTHER" id="PTHR43667">
    <property type="entry name" value="CYCLOPROPANE-FATTY-ACYL-PHOSPHOLIPID SYNTHASE"/>
    <property type="match status" value="1"/>
</dbReference>
<keyword evidence="3" id="KW-1185">Reference proteome</keyword>
<dbReference type="SUPFAM" id="SSF53335">
    <property type="entry name" value="S-adenosyl-L-methionine-dependent methyltransferases"/>
    <property type="match status" value="1"/>
</dbReference>
<keyword evidence="2" id="KW-0489">Methyltransferase</keyword>
<gene>
    <name evidence="2" type="primary">cfa-1</name>
    <name evidence="2" type="ordered locus">MT0463</name>
</gene>
<dbReference type="InterPro" id="IPR029063">
    <property type="entry name" value="SAM-dependent_MTases_sf"/>
</dbReference>
<protein>
    <submittedName>
        <fullName evidence="2">Cyclopropane-fatty-acyl-phospholipid synthase</fullName>
        <ecNumber evidence="2">2.1.1.79</ecNumber>
    </submittedName>
</protein>
<sequence length="482" mass="53168">MPGIHSHPAWAAATGNDKTDRDDANHFTAGADGGGRAHQDTGDQTVATSSSGGAAMTVETSQTPSAAIDSDRWPAVAKVPRGPLAAASAAIANRLLRRTATHLPLRLVYSDGTATGAADPRAPSLFIHRPDALARRIGRHGLIGFGESYMAGEWSSKELTRVLTVLAGSVDELVPRSLHWLRPITPTFRPSWPDHSRDQARRNIAVHYDLSNDLFAAFLDETMTYSCAMFTDLLAQPTPAWTELAAAQRRKIDRLLDVAGVQQGSHVLEIGTGWGELCIRAAARGAHIRSVTLSVEQQRLARQRVAAAGFGHRVEIDLCDYRDVDGQYDSVVSVEMIEAVGYRSWPRYFAALEQLVRPGGPVAIQAITMPHHRMLATRHTQTWIQKYIFPGGLLPSTQAIIDITGQHTGLRIVDAASLRPHYAETLRLWRERFMQRRDGLAHLGFDEVFARMWELYLAYSEAGFRSGYLDVYQWTLIREGPP</sequence>
<dbReference type="EC" id="2.1.1.79" evidence="2"/>
<dbReference type="GO" id="GO:0008825">
    <property type="term" value="F:cyclopropane-fatty-acyl-phospholipid synthase activity"/>
    <property type="evidence" value="ECO:0007669"/>
    <property type="project" value="UniProtKB-EC"/>
</dbReference>
<dbReference type="Pfam" id="PF02353">
    <property type="entry name" value="CMAS"/>
    <property type="match status" value="1"/>
</dbReference>
<dbReference type="InterPro" id="IPR050723">
    <property type="entry name" value="CFA/CMAS"/>
</dbReference>
<reference evidence="2 3" key="1">
    <citation type="journal article" date="2002" name="J. Bacteriol.">
        <title>Whole-genome comparison of Mycobacterium tuberculosis clinical and laboratory strains.</title>
        <authorList>
            <person name="Fleischmann R.D."/>
            <person name="Alland D."/>
            <person name="Eisen J.A."/>
            <person name="Carpenter L."/>
            <person name="White O."/>
            <person name="Peterson J."/>
            <person name="DeBoy R."/>
            <person name="Dodson R."/>
            <person name="Gwinn M."/>
            <person name="Haft D."/>
            <person name="Hickey E."/>
            <person name="Kolonay J.F."/>
            <person name="Nelson W.C."/>
            <person name="Umayam L.A."/>
            <person name="Ermolaeva M."/>
            <person name="Salzberg S.L."/>
            <person name="Delcher A."/>
            <person name="Utterback T."/>
            <person name="Weidman J."/>
            <person name="Khouri H."/>
            <person name="Gill J."/>
            <person name="Mikula A."/>
            <person name="Bishai W."/>
            <person name="Jacobs Jr W.R.Jr."/>
            <person name="Venter J.C."/>
            <person name="Fraser C.M."/>
        </authorList>
    </citation>
    <scope>NUCLEOTIDE SEQUENCE [LARGE SCALE GENOMIC DNA]</scope>
    <source>
        <strain evidence="3">CDC 1551 / Oshkosh</strain>
    </source>
</reference>
<evidence type="ECO:0000313" key="2">
    <source>
        <dbReference type="EMBL" id="AAK44686.1"/>
    </source>
</evidence>